<comment type="similarity">
    <text evidence="6">Belongs to the protein kinase superfamily. STE Ser/Thr protein kinase family. MAP kinase kinase subfamily.</text>
</comment>
<evidence type="ECO:0000256" key="11">
    <source>
        <dbReference type="PROSITE-ProRule" id="PRU10141"/>
    </source>
</evidence>
<evidence type="ECO:0000256" key="3">
    <source>
        <dbReference type="ARBA" id="ARBA00022741"/>
    </source>
</evidence>
<keyword evidence="15" id="KW-1185">Reference proteome</keyword>
<name>A0AAN8VIP8_9MAGN</name>
<evidence type="ECO:0000256" key="8">
    <source>
        <dbReference type="ARBA" id="ARBA00049014"/>
    </source>
</evidence>
<evidence type="ECO:0000256" key="5">
    <source>
        <dbReference type="ARBA" id="ARBA00022840"/>
    </source>
</evidence>
<organism evidence="14 15">
    <name type="scientific">Dillenia turbinata</name>
    <dbReference type="NCBI Taxonomy" id="194707"/>
    <lineage>
        <taxon>Eukaryota</taxon>
        <taxon>Viridiplantae</taxon>
        <taxon>Streptophyta</taxon>
        <taxon>Embryophyta</taxon>
        <taxon>Tracheophyta</taxon>
        <taxon>Spermatophyta</taxon>
        <taxon>Magnoliopsida</taxon>
        <taxon>eudicotyledons</taxon>
        <taxon>Gunneridae</taxon>
        <taxon>Pentapetalae</taxon>
        <taxon>Dilleniales</taxon>
        <taxon>Dilleniaceae</taxon>
        <taxon>Dillenia</taxon>
    </lineage>
</organism>
<evidence type="ECO:0000256" key="7">
    <source>
        <dbReference type="ARBA" id="ARBA00038999"/>
    </source>
</evidence>
<feature type="domain" description="NTF2" evidence="13">
    <location>
        <begin position="366"/>
        <end position="516"/>
    </location>
</feature>
<dbReference type="CDD" id="cd06623">
    <property type="entry name" value="PKc_MAPKK_plant_like"/>
    <property type="match status" value="1"/>
</dbReference>
<dbReference type="InterPro" id="IPR000719">
    <property type="entry name" value="Prot_kinase_dom"/>
</dbReference>
<proteinExistence type="inferred from homology"/>
<dbReference type="PROSITE" id="PS00108">
    <property type="entry name" value="PROTEIN_KINASE_ST"/>
    <property type="match status" value="1"/>
</dbReference>
<dbReference type="EC" id="2.7.12.2" evidence="7"/>
<comment type="catalytic activity">
    <reaction evidence="8">
        <text>L-seryl-[protein] + ATP = O-phospho-L-seryl-[protein] + ADP + H(+)</text>
        <dbReference type="Rhea" id="RHEA:17989"/>
        <dbReference type="Rhea" id="RHEA-COMP:9863"/>
        <dbReference type="Rhea" id="RHEA-COMP:11604"/>
        <dbReference type="ChEBI" id="CHEBI:15378"/>
        <dbReference type="ChEBI" id="CHEBI:29999"/>
        <dbReference type="ChEBI" id="CHEBI:30616"/>
        <dbReference type="ChEBI" id="CHEBI:83421"/>
        <dbReference type="ChEBI" id="CHEBI:456216"/>
        <dbReference type="EC" id="2.7.12.2"/>
    </reaction>
</comment>
<evidence type="ECO:0000256" key="4">
    <source>
        <dbReference type="ARBA" id="ARBA00022777"/>
    </source>
</evidence>
<dbReference type="PROSITE" id="PS50177">
    <property type="entry name" value="NTF2_DOMAIN"/>
    <property type="match status" value="1"/>
</dbReference>
<protein>
    <recommendedName>
        <fullName evidence="7">mitogen-activated protein kinase kinase</fullName>
        <ecNumber evidence="7">2.7.12.2</ecNumber>
    </recommendedName>
</protein>
<evidence type="ECO:0000256" key="10">
    <source>
        <dbReference type="ARBA" id="ARBA00051693"/>
    </source>
</evidence>
<evidence type="ECO:0000313" key="15">
    <source>
        <dbReference type="Proteomes" id="UP001370490"/>
    </source>
</evidence>
<evidence type="ECO:0000259" key="13">
    <source>
        <dbReference type="PROSITE" id="PS50177"/>
    </source>
</evidence>
<dbReference type="FunFam" id="3.10.450.50:FF:000012">
    <property type="entry name" value="Mitogen-activated protein kinase kinase 3"/>
    <property type="match status" value="1"/>
</dbReference>
<dbReference type="EMBL" id="JBAMMX010000014">
    <property type="protein sequence ID" value="KAK6928378.1"/>
    <property type="molecule type" value="Genomic_DNA"/>
</dbReference>
<sequence>MAGLEELKKKLVPLFDAEKGFSSGSTLDPSESCMLSDGGTVNLLSQSYGVYNINELGLQKCTSWAVDDADSGEKTYRCASREMRIFGAIGSGASSVVQRAIHIPTHRILALKKINIFEKEKRQQLLTEIRTLCEAPCSQGLVEFHGAFYTPDSGQISIALEYMDGGSLADVVRIRKRISEPVLSAMVQKLLHGLSYLHEVRHLVHRDIKPANLLVNLKGEPKITDFGISAGLENSMAMCATFVGTVTYMSPERIRNESYSYPADIWSLGLALFECGTGEFPYNANEGPVNLMLQILDDPSPSPPKQLFSPEFCSFIDDCLQRDPDARPSAEKLLSHPFISNYEHDRVDLAAFVRSVFDPTQRLKDLADMLTIHYYLLFDGPDELWHHMRTLYNETSNFSFSGKLSSGPNDIFAALSNIRRTLAGNWPPEKLVHVVEKVQCRAHGQDGVAIRVSGSFIVGNQFLICGDGVQVEGLPNFKDLSIDIQSKRMGTFKEQFLIEPGNVIGCYYVAKQELYIMQ</sequence>
<evidence type="ECO:0000313" key="14">
    <source>
        <dbReference type="EMBL" id="KAK6928378.1"/>
    </source>
</evidence>
<evidence type="ECO:0000256" key="6">
    <source>
        <dbReference type="ARBA" id="ARBA00038035"/>
    </source>
</evidence>
<comment type="caution">
    <text evidence="14">The sequence shown here is derived from an EMBL/GenBank/DDBJ whole genome shotgun (WGS) entry which is preliminary data.</text>
</comment>
<dbReference type="FunFam" id="1.10.510.10:FF:000432">
    <property type="entry name" value="mitogen-activated protein kinase kinase 3"/>
    <property type="match status" value="1"/>
</dbReference>
<dbReference type="SMART" id="SM00220">
    <property type="entry name" value="S_TKc"/>
    <property type="match status" value="1"/>
</dbReference>
<feature type="binding site" evidence="11">
    <location>
        <position position="112"/>
    </location>
    <ligand>
        <name>ATP</name>
        <dbReference type="ChEBI" id="CHEBI:30616"/>
    </ligand>
</feature>
<evidence type="ECO:0000256" key="1">
    <source>
        <dbReference type="ARBA" id="ARBA00022527"/>
    </source>
</evidence>
<dbReference type="InterPro" id="IPR017441">
    <property type="entry name" value="Protein_kinase_ATP_BS"/>
</dbReference>
<keyword evidence="5 11" id="KW-0067">ATP-binding</keyword>
<dbReference type="Gene3D" id="3.30.200.20">
    <property type="entry name" value="Phosphorylase Kinase, domain 1"/>
    <property type="match status" value="1"/>
</dbReference>
<feature type="domain" description="Protein kinase" evidence="12">
    <location>
        <begin position="83"/>
        <end position="339"/>
    </location>
</feature>
<dbReference type="SUPFAM" id="SSF56112">
    <property type="entry name" value="Protein kinase-like (PK-like)"/>
    <property type="match status" value="1"/>
</dbReference>
<evidence type="ECO:0000256" key="9">
    <source>
        <dbReference type="ARBA" id="ARBA00049299"/>
    </source>
</evidence>
<keyword evidence="1" id="KW-0723">Serine/threonine-protein kinase</keyword>
<dbReference type="PANTHER" id="PTHR48013:SF9">
    <property type="entry name" value="DUAL SPECIFICITY MITOGEN-ACTIVATED PROTEIN KINASE KINASE 5"/>
    <property type="match status" value="1"/>
</dbReference>
<dbReference type="Proteomes" id="UP001370490">
    <property type="component" value="Unassembled WGS sequence"/>
</dbReference>
<dbReference type="InterPro" id="IPR011009">
    <property type="entry name" value="Kinase-like_dom_sf"/>
</dbReference>
<dbReference type="FunFam" id="3.30.200.20:FF:000527">
    <property type="entry name" value="mitogen-activated protein kinase kinase 3"/>
    <property type="match status" value="1"/>
</dbReference>
<dbReference type="Pfam" id="PF00069">
    <property type="entry name" value="Pkinase"/>
    <property type="match status" value="1"/>
</dbReference>
<keyword evidence="2" id="KW-0808">Transferase</keyword>
<dbReference type="GO" id="GO:0051707">
    <property type="term" value="P:response to other organism"/>
    <property type="evidence" value="ECO:0007669"/>
    <property type="project" value="UniProtKB-ARBA"/>
</dbReference>
<dbReference type="GO" id="GO:0005524">
    <property type="term" value="F:ATP binding"/>
    <property type="evidence" value="ECO:0007669"/>
    <property type="project" value="UniProtKB-UniRule"/>
</dbReference>
<comment type="catalytic activity">
    <reaction evidence="9">
        <text>L-threonyl-[protein] + ATP = O-phospho-L-threonyl-[protein] + ADP + H(+)</text>
        <dbReference type="Rhea" id="RHEA:46608"/>
        <dbReference type="Rhea" id="RHEA-COMP:11060"/>
        <dbReference type="Rhea" id="RHEA-COMP:11605"/>
        <dbReference type="ChEBI" id="CHEBI:15378"/>
        <dbReference type="ChEBI" id="CHEBI:30013"/>
        <dbReference type="ChEBI" id="CHEBI:30616"/>
        <dbReference type="ChEBI" id="CHEBI:61977"/>
        <dbReference type="ChEBI" id="CHEBI:456216"/>
        <dbReference type="EC" id="2.7.12.2"/>
    </reaction>
</comment>
<evidence type="ECO:0000259" key="12">
    <source>
        <dbReference type="PROSITE" id="PS50011"/>
    </source>
</evidence>
<dbReference type="InterPro" id="IPR018222">
    <property type="entry name" value="Nuclear_transport_factor_2_euk"/>
</dbReference>
<dbReference type="Gene3D" id="1.10.510.10">
    <property type="entry name" value="Transferase(Phosphotransferase) domain 1"/>
    <property type="match status" value="1"/>
</dbReference>
<dbReference type="PANTHER" id="PTHR48013">
    <property type="entry name" value="DUAL SPECIFICITY MITOGEN-ACTIVATED PROTEIN KINASE KINASE 5-RELATED"/>
    <property type="match status" value="1"/>
</dbReference>
<keyword evidence="4 14" id="KW-0418">Kinase</keyword>
<dbReference type="GO" id="GO:0004674">
    <property type="term" value="F:protein serine/threonine kinase activity"/>
    <property type="evidence" value="ECO:0007669"/>
    <property type="project" value="UniProtKB-KW"/>
</dbReference>
<keyword evidence="3 11" id="KW-0547">Nucleotide-binding</keyword>
<dbReference type="InterPro" id="IPR008271">
    <property type="entry name" value="Ser/Thr_kinase_AS"/>
</dbReference>
<dbReference type="GO" id="GO:0004708">
    <property type="term" value="F:MAP kinase kinase activity"/>
    <property type="evidence" value="ECO:0007669"/>
    <property type="project" value="UniProtKB-EC"/>
</dbReference>
<dbReference type="Gene3D" id="3.10.450.50">
    <property type="match status" value="1"/>
</dbReference>
<gene>
    <name evidence="14" type="ORF">RJ641_006969</name>
</gene>
<dbReference type="AlphaFoldDB" id="A0AAN8VIP8"/>
<dbReference type="InterPro" id="IPR032710">
    <property type="entry name" value="NTF2-like_dom_sf"/>
</dbReference>
<accession>A0AAN8VIP8</accession>
<evidence type="ECO:0000256" key="2">
    <source>
        <dbReference type="ARBA" id="ARBA00022679"/>
    </source>
</evidence>
<comment type="catalytic activity">
    <reaction evidence="10">
        <text>L-tyrosyl-[protein] + ATP = O-phospho-L-tyrosyl-[protein] + ADP + H(+)</text>
        <dbReference type="Rhea" id="RHEA:10596"/>
        <dbReference type="Rhea" id="RHEA-COMP:10136"/>
        <dbReference type="Rhea" id="RHEA-COMP:20101"/>
        <dbReference type="ChEBI" id="CHEBI:15378"/>
        <dbReference type="ChEBI" id="CHEBI:30616"/>
        <dbReference type="ChEBI" id="CHEBI:46858"/>
        <dbReference type="ChEBI" id="CHEBI:61978"/>
        <dbReference type="ChEBI" id="CHEBI:456216"/>
        <dbReference type="EC" id="2.7.12.2"/>
    </reaction>
</comment>
<dbReference type="PROSITE" id="PS00107">
    <property type="entry name" value="PROTEIN_KINASE_ATP"/>
    <property type="match status" value="1"/>
</dbReference>
<reference evidence="14 15" key="1">
    <citation type="submission" date="2023-12" db="EMBL/GenBank/DDBJ databases">
        <title>A high-quality genome assembly for Dillenia turbinata (Dilleniales).</title>
        <authorList>
            <person name="Chanderbali A."/>
        </authorList>
    </citation>
    <scope>NUCLEOTIDE SEQUENCE [LARGE SCALE GENOMIC DNA]</scope>
    <source>
        <strain evidence="14">LSX21</strain>
        <tissue evidence="14">Leaf</tissue>
    </source>
</reference>
<dbReference type="PROSITE" id="PS50011">
    <property type="entry name" value="PROTEIN_KINASE_DOM"/>
    <property type="match status" value="1"/>
</dbReference>
<dbReference type="SUPFAM" id="SSF54427">
    <property type="entry name" value="NTF2-like"/>
    <property type="match status" value="1"/>
</dbReference>